<evidence type="ECO:0000256" key="5">
    <source>
        <dbReference type="HAMAP-Rule" id="MF_00965"/>
    </source>
</evidence>
<dbReference type="InterPro" id="IPR050547">
    <property type="entry name" value="DEAD_box_RNA_helicases"/>
</dbReference>
<keyword evidence="5" id="KW-0694">RNA-binding</keyword>
<evidence type="ECO:0000259" key="9">
    <source>
        <dbReference type="PROSITE" id="PS51195"/>
    </source>
</evidence>
<keyword evidence="2 5" id="KW-0378">Hydrolase</keyword>
<dbReference type="OrthoDB" id="9805696at2"/>
<evidence type="ECO:0000313" key="10">
    <source>
        <dbReference type="EMBL" id="SCP97198.1"/>
    </source>
</evidence>
<dbReference type="InterPro" id="IPR005580">
    <property type="entry name" value="DbpA/CsdA_RNA-bd_dom"/>
</dbReference>
<protein>
    <recommendedName>
        <fullName evidence="5">ATP-dependent RNA helicase DbpA</fullName>
        <ecNumber evidence="5">3.6.4.13</ecNumber>
    </recommendedName>
</protein>
<dbReference type="Gene3D" id="3.40.50.300">
    <property type="entry name" value="P-loop containing nucleotide triphosphate hydrolases"/>
    <property type="match status" value="2"/>
</dbReference>
<dbReference type="CDD" id="cd12500">
    <property type="entry name" value="RRM_BsYxiN_like"/>
    <property type="match status" value="1"/>
</dbReference>
<feature type="domain" description="Helicase C-terminal" evidence="8">
    <location>
        <begin position="231"/>
        <end position="376"/>
    </location>
</feature>
<dbReference type="Gene3D" id="3.30.70.330">
    <property type="match status" value="1"/>
</dbReference>
<dbReference type="Pfam" id="PF00271">
    <property type="entry name" value="Helicase_C"/>
    <property type="match status" value="1"/>
</dbReference>
<evidence type="ECO:0000256" key="3">
    <source>
        <dbReference type="ARBA" id="ARBA00022806"/>
    </source>
</evidence>
<dbReference type="RefSeq" id="WP_091233055.1">
    <property type="nucleotide sequence ID" value="NZ_FMKA01000009.1"/>
</dbReference>
<dbReference type="SUPFAM" id="SSF52540">
    <property type="entry name" value="P-loop containing nucleoside triphosphate hydrolases"/>
    <property type="match status" value="1"/>
</dbReference>
<sequence>MNQTSYKDYKLSKEIQNALDILGYREPTEVQARAIPLVLDKKDVVVKSQTGSGKTAAYAIPLCDMIDWLENKPQALVLTPTRELAVQVKEDFINIGRFKRIKATAVYGRQPISIQKTELKQKSHVVVGTPGRLLDHMERGSIALEKIEYLVIDEADEMLNMGFIDQVKAIIERLPKERVTMLFSATMPEEIKELALRYMREPEDIEIEASGITTEGIGHYLYRVAEMDKPALLRNVTIVENPDSCLVFCRTKEQVDFVWEFLKNLGYSCDRLHGGLEQDKRFEVMNRFRRGEFRYLISTDIAARGIDVENITHVINYEIPLEKERYVHRTGRTGRAGLEGKAITFATPSESRYLQQIEEYIGFGMTELEPPSEEEISSRKPEFKLKMKSAPVIKKSKGAGLNRKIMKIYFSGGKKKKLRAVDFVGTISKIEGITHEDIGIIDIRDTVTYIEIMNGKGSKVLEAMKDRTVKGKTLKVSEAKKERRFN</sequence>
<reference evidence="10 11" key="1">
    <citation type="submission" date="2016-09" db="EMBL/GenBank/DDBJ databases">
        <authorList>
            <person name="Capua I."/>
            <person name="De Benedictis P."/>
            <person name="Joannis T."/>
            <person name="Lombin L.H."/>
            <person name="Cattoli G."/>
        </authorList>
    </citation>
    <scope>NUCLEOTIDE SEQUENCE [LARGE SCALE GENOMIC DNA]</scope>
    <source>
        <strain evidence="10 11">GluBS11</strain>
    </source>
</reference>
<dbReference type="GO" id="GO:0000027">
    <property type="term" value="P:ribosomal large subunit assembly"/>
    <property type="evidence" value="ECO:0007669"/>
    <property type="project" value="UniProtKB-UniRule"/>
</dbReference>
<name>A0A1D3TT91_9FIRM</name>
<dbReference type="PANTHER" id="PTHR47963">
    <property type="entry name" value="DEAD-BOX ATP-DEPENDENT RNA HELICASE 47, MITOCHONDRIAL"/>
    <property type="match status" value="1"/>
</dbReference>
<dbReference type="SMART" id="SM00490">
    <property type="entry name" value="HELICc"/>
    <property type="match status" value="1"/>
</dbReference>
<dbReference type="InterPro" id="IPR011545">
    <property type="entry name" value="DEAD/DEAH_box_helicase_dom"/>
</dbReference>
<dbReference type="InterPro" id="IPR000629">
    <property type="entry name" value="RNA-helicase_DEAD-box_CS"/>
</dbReference>
<evidence type="ECO:0000256" key="2">
    <source>
        <dbReference type="ARBA" id="ARBA00022801"/>
    </source>
</evidence>
<evidence type="ECO:0000313" key="11">
    <source>
        <dbReference type="Proteomes" id="UP000199315"/>
    </source>
</evidence>
<evidence type="ECO:0000259" key="7">
    <source>
        <dbReference type="PROSITE" id="PS51192"/>
    </source>
</evidence>
<dbReference type="GO" id="GO:0005524">
    <property type="term" value="F:ATP binding"/>
    <property type="evidence" value="ECO:0007669"/>
    <property type="project" value="UniProtKB-UniRule"/>
</dbReference>
<dbReference type="GO" id="GO:0005829">
    <property type="term" value="C:cytosol"/>
    <property type="evidence" value="ECO:0007669"/>
    <property type="project" value="TreeGrafter"/>
</dbReference>
<dbReference type="InterPro" id="IPR027417">
    <property type="entry name" value="P-loop_NTPase"/>
</dbReference>
<dbReference type="Proteomes" id="UP000199315">
    <property type="component" value="Unassembled WGS sequence"/>
</dbReference>
<organism evidence="10 11">
    <name type="scientific">Anaerobium acetethylicum</name>
    <dbReference type="NCBI Taxonomy" id="1619234"/>
    <lineage>
        <taxon>Bacteria</taxon>
        <taxon>Bacillati</taxon>
        <taxon>Bacillota</taxon>
        <taxon>Clostridia</taxon>
        <taxon>Lachnospirales</taxon>
        <taxon>Lachnospiraceae</taxon>
        <taxon>Anaerobium</taxon>
    </lineage>
</organism>
<comment type="function">
    <text evidence="5">DEAD-box RNA helicase involved in the assembly of the 50S ribosomal subunit. Has an RNA-dependent ATPase activity, which is specific for 23S rRNA, and a 3' to 5' RNA helicase activity that uses the energy of ATP hydrolysis to destabilize and unwind short rRNA duplexes.</text>
</comment>
<dbReference type="PROSITE" id="PS00039">
    <property type="entry name" value="DEAD_ATP_HELICASE"/>
    <property type="match status" value="1"/>
</dbReference>
<dbReference type="InterPro" id="IPR028619">
    <property type="entry name" value="DEAD_helicase_DbpA"/>
</dbReference>
<keyword evidence="11" id="KW-1185">Reference proteome</keyword>
<feature type="short sequence motif" description="Q motif" evidence="6">
    <location>
        <begin position="4"/>
        <end position="32"/>
    </location>
</feature>
<dbReference type="Pfam" id="PF00270">
    <property type="entry name" value="DEAD"/>
    <property type="match status" value="1"/>
</dbReference>
<dbReference type="GO" id="GO:0005840">
    <property type="term" value="C:ribosome"/>
    <property type="evidence" value="ECO:0007669"/>
    <property type="project" value="TreeGrafter"/>
</dbReference>
<dbReference type="SMART" id="SM00487">
    <property type="entry name" value="DEXDc"/>
    <property type="match status" value="1"/>
</dbReference>
<dbReference type="PROSITE" id="PS51195">
    <property type="entry name" value="Q_MOTIF"/>
    <property type="match status" value="1"/>
</dbReference>
<dbReference type="GO" id="GO:0016887">
    <property type="term" value="F:ATP hydrolysis activity"/>
    <property type="evidence" value="ECO:0007669"/>
    <property type="project" value="RHEA"/>
</dbReference>
<dbReference type="InterPro" id="IPR044742">
    <property type="entry name" value="DEAD/DEAH_RhlB"/>
</dbReference>
<evidence type="ECO:0000256" key="4">
    <source>
        <dbReference type="ARBA" id="ARBA00022840"/>
    </source>
</evidence>
<dbReference type="GO" id="GO:0034458">
    <property type="term" value="F:3'-5' RNA helicase activity"/>
    <property type="evidence" value="ECO:0007669"/>
    <property type="project" value="UniProtKB-UniRule"/>
</dbReference>
<dbReference type="InterPro" id="IPR001650">
    <property type="entry name" value="Helicase_C-like"/>
</dbReference>
<comment type="catalytic activity">
    <reaction evidence="5">
        <text>ATP + H2O = ADP + phosphate + H(+)</text>
        <dbReference type="Rhea" id="RHEA:13065"/>
        <dbReference type="ChEBI" id="CHEBI:15377"/>
        <dbReference type="ChEBI" id="CHEBI:15378"/>
        <dbReference type="ChEBI" id="CHEBI:30616"/>
        <dbReference type="ChEBI" id="CHEBI:43474"/>
        <dbReference type="ChEBI" id="CHEBI:456216"/>
        <dbReference type="EC" id="3.6.4.13"/>
    </reaction>
</comment>
<dbReference type="PROSITE" id="PS51194">
    <property type="entry name" value="HELICASE_CTER"/>
    <property type="match status" value="1"/>
</dbReference>
<evidence type="ECO:0000259" key="8">
    <source>
        <dbReference type="PROSITE" id="PS51194"/>
    </source>
</evidence>
<dbReference type="STRING" id="1619234.SAMN05421730_100923"/>
<keyword evidence="5" id="KW-0690">Ribosome biogenesis</keyword>
<dbReference type="CDD" id="cd18787">
    <property type="entry name" value="SF2_C_DEAD"/>
    <property type="match status" value="1"/>
</dbReference>
<proteinExistence type="inferred from homology"/>
<dbReference type="HAMAP" id="MF_00965">
    <property type="entry name" value="DEAD_helicase_DbpA"/>
    <property type="match status" value="1"/>
</dbReference>
<evidence type="ECO:0000256" key="1">
    <source>
        <dbReference type="ARBA" id="ARBA00022741"/>
    </source>
</evidence>
<keyword evidence="5" id="KW-0963">Cytoplasm</keyword>
<dbReference type="PROSITE" id="PS51192">
    <property type="entry name" value="HELICASE_ATP_BIND_1"/>
    <property type="match status" value="1"/>
</dbReference>
<dbReference type="PANTHER" id="PTHR47963:SF2">
    <property type="entry name" value="ATP-DEPENDENT RNA HELICASE DBPA"/>
    <property type="match status" value="1"/>
</dbReference>
<dbReference type="InterPro" id="IPR014001">
    <property type="entry name" value="Helicase_ATP-bd"/>
</dbReference>
<keyword evidence="4 5" id="KW-0067">ATP-binding</keyword>
<comment type="domain">
    <text evidence="5">Contains an N-terminal domain that binds non-specifically to RNA and a C-terminal domain that binds specifically and tightly to hairpin 92 of 23S rRNA.</text>
</comment>
<dbReference type="CDD" id="cd00268">
    <property type="entry name" value="DEADc"/>
    <property type="match status" value="1"/>
</dbReference>
<dbReference type="InterPro" id="IPR012677">
    <property type="entry name" value="Nucleotide-bd_a/b_plait_sf"/>
</dbReference>
<keyword evidence="1 5" id="KW-0547">Nucleotide-binding</keyword>
<dbReference type="EC" id="3.6.4.13" evidence="5"/>
<evidence type="ECO:0000256" key="6">
    <source>
        <dbReference type="PROSITE-ProRule" id="PRU00552"/>
    </source>
</evidence>
<dbReference type="EMBL" id="FMKA01000009">
    <property type="protein sequence ID" value="SCP97198.1"/>
    <property type="molecule type" value="Genomic_DNA"/>
</dbReference>
<gene>
    <name evidence="5" type="primary">dbpA</name>
    <name evidence="10" type="ORF">SAMN05421730_100923</name>
</gene>
<feature type="domain" description="Helicase ATP-binding" evidence="7">
    <location>
        <begin position="35"/>
        <end position="205"/>
    </location>
</feature>
<dbReference type="AlphaFoldDB" id="A0A1D3TT91"/>
<accession>A0A1D3TT91</accession>
<comment type="subcellular location">
    <subcellularLocation>
        <location evidence="5">Cytoplasm</location>
    </subcellularLocation>
</comment>
<keyword evidence="3 5" id="KW-0347">Helicase</keyword>
<dbReference type="InterPro" id="IPR014014">
    <property type="entry name" value="RNA_helicase_DEAD_Q_motif"/>
</dbReference>
<feature type="domain" description="DEAD-box RNA helicase Q" evidence="9">
    <location>
        <begin position="4"/>
        <end position="32"/>
    </location>
</feature>
<feature type="region of interest" description="Involved in 23S rRNA binding" evidence="5">
    <location>
        <begin position="406"/>
        <end position="486"/>
    </location>
</feature>
<dbReference type="Pfam" id="PF03880">
    <property type="entry name" value="DbpA"/>
    <property type="match status" value="1"/>
</dbReference>
<dbReference type="GO" id="GO:0033592">
    <property type="term" value="F:RNA strand annealing activity"/>
    <property type="evidence" value="ECO:0007669"/>
    <property type="project" value="TreeGrafter"/>
</dbReference>
<comment type="similarity">
    <text evidence="5">Belongs to the DEAD box helicase family. DbpA subfamily.</text>
</comment>
<dbReference type="GO" id="GO:0009409">
    <property type="term" value="P:response to cold"/>
    <property type="evidence" value="ECO:0007669"/>
    <property type="project" value="TreeGrafter"/>
</dbReference>